<keyword evidence="7" id="KW-1185">Reference proteome</keyword>
<evidence type="ECO:0000256" key="3">
    <source>
        <dbReference type="SAM" id="MobiDB-lite"/>
    </source>
</evidence>
<evidence type="ECO:0000256" key="1">
    <source>
        <dbReference type="ARBA" id="ARBA00022737"/>
    </source>
</evidence>
<feature type="domain" description="HNH nuclease" evidence="4">
    <location>
        <begin position="140"/>
        <end position="202"/>
    </location>
</feature>
<dbReference type="Pfam" id="PF13391">
    <property type="entry name" value="HNH_2"/>
    <property type="match status" value="1"/>
</dbReference>
<protein>
    <submittedName>
        <fullName evidence="6">Ankyrin repeat</fullName>
    </submittedName>
</protein>
<dbReference type="Gene3D" id="3.40.50.300">
    <property type="entry name" value="P-loop containing nucleotide triphosphate hydrolases"/>
    <property type="match status" value="1"/>
</dbReference>
<feature type="repeat" description="ANK" evidence="2">
    <location>
        <begin position="1274"/>
        <end position="1306"/>
    </location>
</feature>
<organism evidence="6 7">
    <name type="scientific">Fusarium mundagurra</name>
    <dbReference type="NCBI Taxonomy" id="1567541"/>
    <lineage>
        <taxon>Eukaryota</taxon>
        <taxon>Fungi</taxon>
        <taxon>Dikarya</taxon>
        <taxon>Ascomycota</taxon>
        <taxon>Pezizomycotina</taxon>
        <taxon>Sordariomycetes</taxon>
        <taxon>Hypocreomycetidae</taxon>
        <taxon>Hypocreales</taxon>
        <taxon>Nectriaceae</taxon>
        <taxon>Fusarium</taxon>
        <taxon>Fusarium fujikuroi species complex</taxon>
    </lineage>
</organism>
<keyword evidence="2" id="KW-0040">ANK repeat</keyword>
<dbReference type="OrthoDB" id="7464126at2759"/>
<dbReference type="InterPro" id="IPR002110">
    <property type="entry name" value="Ankyrin_rpt"/>
</dbReference>
<dbReference type="EMBL" id="JAAOAN010000285">
    <property type="protein sequence ID" value="KAF5711996.1"/>
    <property type="molecule type" value="Genomic_DNA"/>
</dbReference>
<keyword evidence="1" id="KW-0677">Repeat</keyword>
<sequence>MPRSLSAVSSLEIRDLNRDQIRFYHPGYLKPLNLLFCLPRVDYNTTEGAFGVHYLTALTACQIVANNAFEKGYLARDERGKDRVSDDETILLQRDYWFFVEGDDRYAIVPSFRDWQFPHDKLPEWWSVPTSRTSLYAKRCAVTNTSYAFTWAHLIPREEQSWFSKNGMGLYGGGSHTIDDPHNILPLKADLYVCFDQSVFALIPKPSGQANGVEANSQYVLHVLDGREAEFTALYQNRPVETLVEGSREYLFARFAWSIFSFLKPFLTSGVGRRVVRFRFRASDDDAEEEHLISEMQNVFLDSRKLESLYGGGHRRKTVSLEDSYVDVEDEWDDEHPGRTEMEGNFVSCGMSTPKDSGGGCLAVLSSCFKGRDKPDPDDPQPPRPIESVTLAHDPLTPGPGAAHQRVPTPTPAGEPVTQPVQTDGPSSAIVDDEPSPAIPSSDQVPLPPGPPETQADLWQEAYNAAEEDTQIWIDENIGDWSKNTNPFPELLHLVRRSEEEHDEKAWQFERGGRSILLRDYTNKVSSCLTAVGDIAISFAPAPSSIVWNAVKVLLKANVSQCEDLASIMGCTDMVLSLVRRGTIYEEVYLHGSPLSTIQGDLKTKLVSVYKACLEFLAFVHQEVKQGNLKRLLEALIDPGQGEQRLSDMKKLEQELENTSRACEAVASLTRSEKHNQLLESLRLPLRRIDNAVTTVLAKLDEAKRIEVMKYISTIQVGKHHNEKLGTGKSYLSSKIIDRYLVHEGDQDNLTSQHDEGFAFFYCYRSDPSRKNTESILRSYIRQLSEVPRHPHSIHQASLDLYTDGQKVQHDLTLQKCKDTLAKFINTYPRVTLVLDALDECDDEAKRELAELFQNLVETSKGLLKIFIASRKEVDIENYLESYQNRRSLIHITTSDNAGDIEKFISYEMNEAAPQWKSIAQETQLLVRDTIMSKSDGMFRWAYLQWQFLKKCRMNMEVRQRLEKLPQTLSATYDEIYERFGPDDFHRVMLQRAIRWVLHATMPLDSVTLLAAISAESKRTDGDRAFDESDLSEPILESICQDLVVRDSELGIWKFPHASVAEHFIHKREPWIENAKSEITIVLINLLIDCCKAFPSLWSPPEVKESWDKSSRLSYAQSRWFKSKGVNLSEPLDPRHPLQRYTQRKWLEHVKNTSERDPKFAEVVRVLKLFLGEKGPRESSTEYRVFCDYIMLFQSFWYRFNRYHVKPSENPIFGITAMGLSRLLEGWWDQDLDPLQLNSYGQDLLAIAARFGHALICEDLVRRKFNINREVDRCSQSALGSAIAHGHINIAEFLLMHGADPDLATKGQTLLCLAASEGSEYLRALLVARANPNIHCGGNCRWGCALSRAAGMGNIDAVEALIKAGAEANPAFAHLRFRSPLAHAVSGHYYNADRGDRSWYHSAHLLLEHGADANAPMQDDSSDERFDSLLEAAVAADELDLTRLLIEHGANIKTSMELQGYDTILEYAVEKGHVDFAQFLISHGADVHARMRIGKYGSILAAATLAPDSSLHMVRFLIEEAHVGLEQLEWPPPPAVQNNMSRSNSLINYGIWSMETFKAEERARDHERPREQDESRAERAKYLIDEQHVDLQVLKNIGLM</sequence>
<dbReference type="PANTHER" id="PTHR10039">
    <property type="entry name" value="AMELOGENIN"/>
    <property type="match status" value="1"/>
</dbReference>
<dbReference type="InterPro" id="IPR027417">
    <property type="entry name" value="P-loop_NTPase"/>
</dbReference>
<evidence type="ECO:0000313" key="7">
    <source>
        <dbReference type="Proteomes" id="UP000544331"/>
    </source>
</evidence>
<reference evidence="6 7" key="1">
    <citation type="submission" date="2020-05" db="EMBL/GenBank/DDBJ databases">
        <title>Identification and distribution of gene clusters putatively required for synthesis of sphingolipid metabolism inhibitors in phylogenetically diverse species of the filamentous fungus Fusarium.</title>
        <authorList>
            <person name="Kim H.-S."/>
            <person name="Busman M."/>
            <person name="Brown D.W."/>
            <person name="Divon H."/>
            <person name="Uhlig S."/>
            <person name="Proctor R.H."/>
        </authorList>
    </citation>
    <scope>NUCLEOTIDE SEQUENCE [LARGE SCALE GENOMIC DNA]</scope>
    <source>
        <strain evidence="6 7">NRRL 66235</strain>
    </source>
</reference>
<gene>
    <name evidence="6" type="ORF">FMUND_8678</name>
</gene>
<dbReference type="PANTHER" id="PTHR10039:SF16">
    <property type="entry name" value="GPI INOSITOL-DEACYLASE"/>
    <property type="match status" value="1"/>
</dbReference>
<accession>A0A8H5YII7</accession>
<dbReference type="InterPro" id="IPR056884">
    <property type="entry name" value="NPHP3-like_N"/>
</dbReference>
<evidence type="ECO:0000259" key="5">
    <source>
        <dbReference type="Pfam" id="PF24883"/>
    </source>
</evidence>
<name>A0A8H5YII7_9HYPO</name>
<dbReference type="SMART" id="SM00248">
    <property type="entry name" value="ANK"/>
    <property type="match status" value="6"/>
</dbReference>
<feature type="repeat" description="ANK" evidence="2">
    <location>
        <begin position="1460"/>
        <end position="1492"/>
    </location>
</feature>
<feature type="domain" description="Nephrocystin 3-like N-terminal" evidence="5">
    <location>
        <begin position="724"/>
        <end position="871"/>
    </location>
</feature>
<dbReference type="InterPro" id="IPR036770">
    <property type="entry name" value="Ankyrin_rpt-contain_sf"/>
</dbReference>
<dbReference type="PROSITE" id="PS50088">
    <property type="entry name" value="ANK_REPEAT"/>
    <property type="match status" value="2"/>
</dbReference>
<dbReference type="Proteomes" id="UP000544331">
    <property type="component" value="Unassembled WGS sequence"/>
</dbReference>
<proteinExistence type="predicted"/>
<evidence type="ECO:0000259" key="4">
    <source>
        <dbReference type="Pfam" id="PF13391"/>
    </source>
</evidence>
<evidence type="ECO:0000313" key="6">
    <source>
        <dbReference type="EMBL" id="KAF5711996.1"/>
    </source>
</evidence>
<comment type="caution">
    <text evidence="6">The sequence shown here is derived from an EMBL/GenBank/DDBJ whole genome shotgun (WGS) entry which is preliminary data.</text>
</comment>
<dbReference type="Gene3D" id="1.25.40.20">
    <property type="entry name" value="Ankyrin repeat-containing domain"/>
    <property type="match status" value="2"/>
</dbReference>
<evidence type="ECO:0000256" key="2">
    <source>
        <dbReference type="PROSITE-ProRule" id="PRU00023"/>
    </source>
</evidence>
<dbReference type="Pfam" id="PF12796">
    <property type="entry name" value="Ank_2"/>
    <property type="match status" value="2"/>
</dbReference>
<dbReference type="PROSITE" id="PS50297">
    <property type="entry name" value="ANK_REP_REGION"/>
    <property type="match status" value="1"/>
</dbReference>
<dbReference type="InterPro" id="IPR003615">
    <property type="entry name" value="HNH_nuc"/>
</dbReference>
<dbReference type="SUPFAM" id="SSF48403">
    <property type="entry name" value="Ankyrin repeat"/>
    <property type="match status" value="1"/>
</dbReference>
<dbReference type="Pfam" id="PF24883">
    <property type="entry name" value="NPHP3_N"/>
    <property type="match status" value="1"/>
</dbReference>
<feature type="region of interest" description="Disordered" evidence="3">
    <location>
        <begin position="372"/>
        <end position="455"/>
    </location>
</feature>